<keyword evidence="5 8" id="KW-1133">Transmembrane helix</keyword>
<dbReference type="SUPFAM" id="SSF103473">
    <property type="entry name" value="MFS general substrate transporter"/>
    <property type="match status" value="1"/>
</dbReference>
<dbReference type="InterPro" id="IPR036259">
    <property type="entry name" value="MFS_trans_sf"/>
</dbReference>
<dbReference type="InterPro" id="IPR051788">
    <property type="entry name" value="MFS_Transporter"/>
</dbReference>
<dbReference type="GO" id="GO:0012505">
    <property type="term" value="C:endomembrane system"/>
    <property type="evidence" value="ECO:0007669"/>
    <property type="project" value="UniProtKB-SubCell"/>
</dbReference>
<proteinExistence type="inferred from homology"/>
<name>A0A8H3CK92_9AGAM</name>
<dbReference type="PANTHER" id="PTHR23514">
    <property type="entry name" value="BYPASS OF STOP CODON PROTEIN 6"/>
    <property type="match status" value="1"/>
</dbReference>
<evidence type="ECO:0000256" key="8">
    <source>
        <dbReference type="SAM" id="Phobius"/>
    </source>
</evidence>
<evidence type="ECO:0000256" key="2">
    <source>
        <dbReference type="ARBA" id="ARBA00008335"/>
    </source>
</evidence>
<organism evidence="9 10">
    <name type="scientific">Rhizoctonia solani</name>
    <dbReference type="NCBI Taxonomy" id="456999"/>
    <lineage>
        <taxon>Eukaryota</taxon>
        <taxon>Fungi</taxon>
        <taxon>Dikarya</taxon>
        <taxon>Basidiomycota</taxon>
        <taxon>Agaricomycotina</taxon>
        <taxon>Agaricomycetes</taxon>
        <taxon>Cantharellales</taxon>
        <taxon>Ceratobasidiaceae</taxon>
        <taxon>Rhizoctonia</taxon>
    </lineage>
</organism>
<evidence type="ECO:0000256" key="6">
    <source>
        <dbReference type="ARBA" id="ARBA00023136"/>
    </source>
</evidence>
<keyword evidence="4 8" id="KW-0812">Transmembrane</keyword>
<dbReference type="AlphaFoldDB" id="A0A8H3CK92"/>
<feature type="region of interest" description="Disordered" evidence="7">
    <location>
        <begin position="265"/>
        <end position="287"/>
    </location>
</feature>
<gene>
    <name evidence="9" type="ORF">RDB_LOCUS121957</name>
</gene>
<feature type="transmembrane region" description="Helical" evidence="8">
    <location>
        <begin position="400"/>
        <end position="426"/>
    </location>
</feature>
<dbReference type="PANTHER" id="PTHR23514:SF3">
    <property type="entry name" value="BYPASS OF STOP CODON PROTEIN 6"/>
    <property type="match status" value="1"/>
</dbReference>
<keyword evidence="6 8" id="KW-0472">Membrane</keyword>
<feature type="compositionally biased region" description="Polar residues" evidence="7">
    <location>
        <begin position="334"/>
        <end position="346"/>
    </location>
</feature>
<evidence type="ECO:0000256" key="1">
    <source>
        <dbReference type="ARBA" id="ARBA00004127"/>
    </source>
</evidence>
<evidence type="ECO:0000313" key="9">
    <source>
        <dbReference type="EMBL" id="CAE6484530.1"/>
    </source>
</evidence>
<dbReference type="Proteomes" id="UP000663843">
    <property type="component" value="Unassembled WGS sequence"/>
</dbReference>
<protein>
    <submittedName>
        <fullName evidence="9">Uncharacterized protein</fullName>
    </submittedName>
</protein>
<evidence type="ECO:0000256" key="5">
    <source>
        <dbReference type="ARBA" id="ARBA00022989"/>
    </source>
</evidence>
<dbReference type="GO" id="GO:0016020">
    <property type="term" value="C:membrane"/>
    <property type="evidence" value="ECO:0007669"/>
    <property type="project" value="TreeGrafter"/>
</dbReference>
<keyword evidence="3" id="KW-0813">Transport</keyword>
<dbReference type="EMBL" id="CAJMWT010004100">
    <property type="protein sequence ID" value="CAE6484530.1"/>
    <property type="molecule type" value="Genomic_DNA"/>
</dbReference>
<sequence>MFRHLSRSVTRQIRRGTCIPLRSSHLFAVRPRVKLQIGPVLKRSFQTSIKTYNEPQEPSLPREDYTEAQWLDYLHRVSFTASQSQKLLTKLDAKNPGAGVFDAPNRMERAYALIFQLFLFLSRPQPNSSPEHYLQNFETIPSFDGDDLHLARLCAIHIVKTIVWELDGIPESDPQRVKYPNVFEDAKGLSMLCEQFLKDQDSVPETWAIFWAEAQQALVALGMDLGDAGYAIQAPPDPVETPDADPEAPGLTRAEGFKGVDLTGKAGAPVRGAPNILETTQPGDDVPDRIEMEFEANEKEKPDETRYWEKNSKNMESSTLTLPVNALSLPNANRISLSKPPENNSGRIAVPSRRHSDDQEEAIGVDTLGEKPLESASASLHQEIPAWTMSPLLPTIQAHYGVNFTVVSMLFVSGCVGFISAAVVNIHLTDRLGFGKVIFLGAMLQVFA</sequence>
<evidence type="ECO:0000256" key="3">
    <source>
        <dbReference type="ARBA" id="ARBA00022448"/>
    </source>
</evidence>
<evidence type="ECO:0000256" key="7">
    <source>
        <dbReference type="SAM" id="MobiDB-lite"/>
    </source>
</evidence>
<reference evidence="9" key="1">
    <citation type="submission" date="2021-01" db="EMBL/GenBank/DDBJ databases">
        <authorList>
            <person name="Kaushik A."/>
        </authorList>
    </citation>
    <scope>NUCLEOTIDE SEQUENCE</scope>
    <source>
        <strain evidence="9">AG2-2IIIB</strain>
    </source>
</reference>
<comment type="subcellular location">
    <subcellularLocation>
        <location evidence="1">Endomembrane system</location>
        <topology evidence="1">Multi-pass membrane protein</topology>
    </subcellularLocation>
</comment>
<feature type="region of interest" description="Disordered" evidence="7">
    <location>
        <begin position="334"/>
        <end position="359"/>
    </location>
</feature>
<evidence type="ECO:0000256" key="4">
    <source>
        <dbReference type="ARBA" id="ARBA00022692"/>
    </source>
</evidence>
<comment type="similarity">
    <text evidence="2">Belongs to the major facilitator superfamily.</text>
</comment>
<comment type="caution">
    <text evidence="9">The sequence shown here is derived from an EMBL/GenBank/DDBJ whole genome shotgun (WGS) entry which is preliminary data.</text>
</comment>
<evidence type="ECO:0000313" key="10">
    <source>
        <dbReference type="Proteomes" id="UP000663843"/>
    </source>
</evidence>
<accession>A0A8H3CK92</accession>